<sequence>MIIERTKDEVIIRLPATLDTKDLEEMVNFLRFKEITATSKASEHDIKKLNKDVKKGRWAKQRAKLLGE</sequence>
<dbReference type="RefSeq" id="WP_317490248.1">
    <property type="nucleotide sequence ID" value="NZ_CP136051.1"/>
</dbReference>
<proteinExistence type="predicted"/>
<evidence type="ECO:0000313" key="2">
    <source>
        <dbReference type="Proteomes" id="UP001302349"/>
    </source>
</evidence>
<name>A0ABZ0IRC5_9BACT</name>
<gene>
    <name evidence="1" type="ORF">RT717_02930</name>
</gene>
<evidence type="ECO:0000313" key="1">
    <source>
        <dbReference type="EMBL" id="WOK07575.1"/>
    </source>
</evidence>
<dbReference type="Proteomes" id="UP001302349">
    <property type="component" value="Chromosome"/>
</dbReference>
<protein>
    <submittedName>
        <fullName evidence="1">Uncharacterized protein</fullName>
    </submittedName>
</protein>
<organism evidence="1 2">
    <name type="scientific">Imperialibacter roseus</name>
    <dbReference type="NCBI Taxonomy" id="1324217"/>
    <lineage>
        <taxon>Bacteria</taxon>
        <taxon>Pseudomonadati</taxon>
        <taxon>Bacteroidota</taxon>
        <taxon>Cytophagia</taxon>
        <taxon>Cytophagales</taxon>
        <taxon>Flammeovirgaceae</taxon>
        <taxon>Imperialibacter</taxon>
    </lineage>
</organism>
<dbReference type="EMBL" id="CP136051">
    <property type="protein sequence ID" value="WOK07575.1"/>
    <property type="molecule type" value="Genomic_DNA"/>
</dbReference>
<accession>A0ABZ0IRC5</accession>
<keyword evidence="2" id="KW-1185">Reference proteome</keyword>
<reference evidence="1 2" key="1">
    <citation type="journal article" date="2023" name="Microbiol. Resour. Announc.">
        <title>Complete Genome Sequence of Imperialibacter roseus strain P4T.</title>
        <authorList>
            <person name="Tizabi D.R."/>
            <person name="Bachvaroff T."/>
            <person name="Hill R.T."/>
        </authorList>
    </citation>
    <scope>NUCLEOTIDE SEQUENCE [LARGE SCALE GENOMIC DNA]</scope>
    <source>
        <strain evidence="1 2">P4T</strain>
    </source>
</reference>